<protein>
    <recommendedName>
        <fullName evidence="11">PHD-type domain-containing protein</fullName>
    </recommendedName>
</protein>
<dbReference type="OrthoDB" id="436852at2759"/>
<dbReference type="GO" id="GO:0006325">
    <property type="term" value="P:chromatin organization"/>
    <property type="evidence" value="ECO:0007669"/>
    <property type="project" value="UniProtKB-KW"/>
</dbReference>
<feature type="region of interest" description="Disordered" evidence="10">
    <location>
        <begin position="510"/>
        <end position="624"/>
    </location>
</feature>
<dbReference type="SUPFAM" id="SSF57903">
    <property type="entry name" value="FYVE/PHD zinc finger"/>
    <property type="match status" value="1"/>
</dbReference>
<dbReference type="PANTHER" id="PTHR10333">
    <property type="entry name" value="INHIBITOR OF GROWTH PROTEIN"/>
    <property type="match status" value="1"/>
</dbReference>
<dbReference type="Proteomes" id="UP001140513">
    <property type="component" value="Unassembled WGS sequence"/>
</dbReference>
<accession>A0A9W8XQ00</accession>
<feature type="region of interest" description="Disordered" evidence="10">
    <location>
        <begin position="180"/>
        <end position="203"/>
    </location>
</feature>
<reference evidence="12" key="1">
    <citation type="submission" date="2022-10" db="EMBL/GenBank/DDBJ databases">
        <title>Tapping the CABI collections for fungal endophytes: first genome assemblies for Collariella, Neodidymelliopsis, Ascochyta clinopodiicola, Didymella pomorum, Didymosphaeria variabile, Neocosmospora piperis and Neocucurbitaria cava.</title>
        <authorList>
            <person name="Hill R."/>
        </authorList>
    </citation>
    <scope>NUCLEOTIDE SEQUENCE</scope>
    <source>
        <strain evidence="12">IMI 356815</strain>
    </source>
</reference>
<feature type="binding site" evidence="8">
    <location>
        <position position="681"/>
    </location>
    <ligand>
        <name>Zn(2+)</name>
        <dbReference type="ChEBI" id="CHEBI:29105"/>
        <label>2</label>
    </ligand>
</feature>
<evidence type="ECO:0000313" key="13">
    <source>
        <dbReference type="Proteomes" id="UP001140513"/>
    </source>
</evidence>
<organism evidence="12 13">
    <name type="scientific">Didymosphaeria variabile</name>
    <dbReference type="NCBI Taxonomy" id="1932322"/>
    <lineage>
        <taxon>Eukaryota</taxon>
        <taxon>Fungi</taxon>
        <taxon>Dikarya</taxon>
        <taxon>Ascomycota</taxon>
        <taxon>Pezizomycotina</taxon>
        <taxon>Dothideomycetes</taxon>
        <taxon>Pleosporomycetidae</taxon>
        <taxon>Pleosporales</taxon>
        <taxon>Massarineae</taxon>
        <taxon>Didymosphaeriaceae</taxon>
        <taxon>Didymosphaeria</taxon>
    </lineage>
</organism>
<feature type="region of interest" description="Disordered" evidence="10">
    <location>
        <begin position="696"/>
        <end position="742"/>
    </location>
</feature>
<dbReference type="PROSITE" id="PS50016">
    <property type="entry name" value="ZF_PHD_2"/>
    <property type="match status" value="1"/>
</dbReference>
<gene>
    <name evidence="12" type="ORF">N0V89_004212</name>
</gene>
<dbReference type="SMART" id="SM00249">
    <property type="entry name" value="PHD"/>
    <property type="match status" value="1"/>
</dbReference>
<evidence type="ECO:0000256" key="8">
    <source>
        <dbReference type="PIRSR" id="PIRSR628651-51"/>
    </source>
</evidence>
<dbReference type="InterPro" id="IPR001965">
    <property type="entry name" value="Znf_PHD"/>
</dbReference>
<evidence type="ECO:0000256" key="9">
    <source>
        <dbReference type="PROSITE-ProRule" id="PRU00146"/>
    </source>
</evidence>
<evidence type="ECO:0000256" key="5">
    <source>
        <dbReference type="ARBA" id="ARBA00022833"/>
    </source>
</evidence>
<dbReference type="InterPro" id="IPR013083">
    <property type="entry name" value="Znf_RING/FYVE/PHD"/>
</dbReference>
<feature type="binding site" evidence="8">
    <location>
        <position position="645"/>
    </location>
    <ligand>
        <name>Zn(2+)</name>
        <dbReference type="ChEBI" id="CHEBI:29105"/>
        <label>2</label>
    </ligand>
</feature>
<feature type="compositionally biased region" description="Basic and acidic residues" evidence="10">
    <location>
        <begin position="460"/>
        <end position="480"/>
    </location>
</feature>
<feature type="binding site" evidence="8">
    <location>
        <position position="657"/>
    </location>
    <ligand>
        <name>Zn(2+)</name>
        <dbReference type="ChEBI" id="CHEBI:29105"/>
        <label>1</label>
    </ligand>
</feature>
<dbReference type="PANTHER" id="PTHR10333:SF42">
    <property type="entry name" value="INHIBITOR OF GROWTH PROTEIN 5"/>
    <property type="match status" value="1"/>
</dbReference>
<dbReference type="GO" id="GO:0006355">
    <property type="term" value="P:regulation of DNA-templated transcription"/>
    <property type="evidence" value="ECO:0007669"/>
    <property type="project" value="TreeGrafter"/>
</dbReference>
<sequence length="742" mass="81025">MASNRVKMPSPQPVPPLLQTSLSMPSQDVPQPVANGASSRDPSLLFQGRPPQPDAALASNFGPKLEGTRKFSLMPSPESPPSRYGVCLQQMAGNAVTNTTCLRDYSSYQDAWADAKASANSKKAELEEQMKLAGNPCPDLDILPDTLRRNFTITVDYMFRWRYQVDPMKNDTSTKVIDLQQSEKQPSAPGPQSERQDTPAQVDSAEEIMKIKRELGRSPSASLANYPTLSPSVDFLQSGVVPANVNRKCSDNAPIQILDTSPRSPDHDGDTVADDDSLFGDITDHFEGADVALSEAVQLEAQSVELKEAVAEVDNQGGALPSVTKKRVPPRNNDLDAATTEESKADTEALIAPKPQMTSAPVYFGLYITLSKPPTPAVTYRIQLNTSLGQAESDMKLIASNELTKALAQGTQDDLHLDMEENKIDIVNLVNGSCLSYEIVKGDFTEGKFQSEMELSGRVVDEESHTKRMFEEASARHEQIDGDAMSEAPAIEGRQDESVETLADVSEATEATLFRKRSRSPNQEPVSDNASEQPDSDQDTPFAPPFKNSKVQSRRAGRIESHDKSADRQQPTPIALHAPIKKRGREPEEPTSALAEPPSKKARRGSNDDITVQATNAPTEEVEDPNALYCRCKQPDNDGRQLIGCDGEQCPNNQWVHLECVPEVTETPKDEGEEGVEKWYCPDCEPTAFEQVEESEYEKKMKVGKKGVATSKKATGKTGGAGVKKADGRKGGNATNKRKLIR</sequence>
<comment type="similarity">
    <text evidence="2">Belongs to the ING family.</text>
</comment>
<keyword evidence="4 9" id="KW-0863">Zinc-finger</keyword>
<dbReference type="GeneID" id="80907742"/>
<evidence type="ECO:0000256" key="7">
    <source>
        <dbReference type="ARBA" id="ARBA00023242"/>
    </source>
</evidence>
<dbReference type="InterPro" id="IPR019787">
    <property type="entry name" value="Znf_PHD-finger"/>
</dbReference>
<keyword evidence="13" id="KW-1185">Reference proteome</keyword>
<feature type="compositionally biased region" description="Polar residues" evidence="10">
    <location>
        <begin position="608"/>
        <end position="618"/>
    </location>
</feature>
<dbReference type="GO" id="GO:0005634">
    <property type="term" value="C:nucleus"/>
    <property type="evidence" value="ECO:0007669"/>
    <property type="project" value="UniProtKB-SubCell"/>
</dbReference>
<dbReference type="AlphaFoldDB" id="A0A9W8XQ00"/>
<feature type="binding site" evidence="8">
    <location>
        <position position="650"/>
    </location>
    <ligand>
        <name>Zn(2+)</name>
        <dbReference type="ChEBI" id="CHEBI:29105"/>
        <label>2</label>
    </ligand>
</feature>
<feature type="binding site" evidence="8">
    <location>
        <position position="632"/>
    </location>
    <ligand>
        <name>Zn(2+)</name>
        <dbReference type="ChEBI" id="CHEBI:29105"/>
        <label>1</label>
    </ligand>
</feature>
<comment type="subcellular location">
    <subcellularLocation>
        <location evidence="1">Nucleus</location>
    </subcellularLocation>
</comment>
<dbReference type="RefSeq" id="XP_056073308.1">
    <property type="nucleotide sequence ID" value="XM_056213000.1"/>
</dbReference>
<evidence type="ECO:0000256" key="1">
    <source>
        <dbReference type="ARBA" id="ARBA00004123"/>
    </source>
</evidence>
<keyword evidence="6" id="KW-0156">Chromatin regulator</keyword>
<proteinExistence type="inferred from homology"/>
<name>A0A9W8XQ00_9PLEO</name>
<comment type="caution">
    <text evidence="12">The sequence shown here is derived from an EMBL/GenBank/DDBJ whole genome shotgun (WGS) entry which is preliminary data.</text>
</comment>
<dbReference type="InterPro" id="IPR011011">
    <property type="entry name" value="Znf_FYVE_PHD"/>
</dbReference>
<feature type="compositionally biased region" description="Polar residues" evidence="10">
    <location>
        <begin position="520"/>
        <end position="533"/>
    </location>
</feature>
<dbReference type="EMBL" id="JAPEUX010000003">
    <property type="protein sequence ID" value="KAJ4356182.1"/>
    <property type="molecule type" value="Genomic_DNA"/>
</dbReference>
<feature type="binding site" evidence="8">
    <location>
        <position position="660"/>
    </location>
    <ligand>
        <name>Zn(2+)</name>
        <dbReference type="ChEBI" id="CHEBI:29105"/>
        <label>1</label>
    </ligand>
</feature>
<dbReference type="GO" id="GO:0008270">
    <property type="term" value="F:zinc ion binding"/>
    <property type="evidence" value="ECO:0007669"/>
    <property type="project" value="UniProtKB-KW"/>
</dbReference>
<feature type="compositionally biased region" description="Polar residues" evidence="10">
    <location>
        <begin position="18"/>
        <end position="29"/>
    </location>
</feature>
<dbReference type="Gene3D" id="3.30.40.10">
    <property type="entry name" value="Zinc/RING finger domain, C3HC4 (zinc finger)"/>
    <property type="match status" value="1"/>
</dbReference>
<feature type="compositionally biased region" description="Basic and acidic residues" evidence="10">
    <location>
        <begin position="557"/>
        <end position="567"/>
    </location>
</feature>
<feature type="binding site" evidence="8">
    <location>
        <position position="630"/>
    </location>
    <ligand>
        <name>Zn(2+)</name>
        <dbReference type="ChEBI" id="CHEBI:29105"/>
        <label>1</label>
    </ligand>
</feature>
<keyword evidence="7" id="KW-0539">Nucleus</keyword>
<feature type="binding site" evidence="8">
    <location>
        <position position="684"/>
    </location>
    <ligand>
        <name>Zn(2+)</name>
        <dbReference type="ChEBI" id="CHEBI:29105"/>
        <label>2</label>
    </ligand>
</feature>
<evidence type="ECO:0000313" key="12">
    <source>
        <dbReference type="EMBL" id="KAJ4356182.1"/>
    </source>
</evidence>
<evidence type="ECO:0000256" key="6">
    <source>
        <dbReference type="ARBA" id="ARBA00022853"/>
    </source>
</evidence>
<dbReference type="InterPro" id="IPR028651">
    <property type="entry name" value="ING_fam"/>
</dbReference>
<evidence type="ECO:0000256" key="2">
    <source>
        <dbReference type="ARBA" id="ARBA00010210"/>
    </source>
</evidence>
<feature type="region of interest" description="Disordered" evidence="10">
    <location>
        <begin position="1"/>
        <end position="55"/>
    </location>
</feature>
<evidence type="ECO:0000256" key="4">
    <source>
        <dbReference type="ARBA" id="ARBA00022771"/>
    </source>
</evidence>
<keyword evidence="5 8" id="KW-0862">Zinc</keyword>
<feature type="region of interest" description="Disordered" evidence="10">
    <location>
        <begin position="460"/>
        <end position="483"/>
    </location>
</feature>
<feature type="region of interest" description="Disordered" evidence="10">
    <location>
        <begin position="317"/>
        <end position="346"/>
    </location>
</feature>
<evidence type="ECO:0000256" key="10">
    <source>
        <dbReference type="SAM" id="MobiDB-lite"/>
    </source>
</evidence>
<keyword evidence="3 8" id="KW-0479">Metal-binding</keyword>
<feature type="domain" description="PHD-type" evidence="11">
    <location>
        <begin position="627"/>
        <end position="687"/>
    </location>
</feature>
<dbReference type="GO" id="GO:0000785">
    <property type="term" value="C:chromatin"/>
    <property type="evidence" value="ECO:0007669"/>
    <property type="project" value="UniProtKB-ARBA"/>
</dbReference>
<evidence type="ECO:0000259" key="11">
    <source>
        <dbReference type="PROSITE" id="PS50016"/>
    </source>
</evidence>
<evidence type="ECO:0000256" key="3">
    <source>
        <dbReference type="ARBA" id="ARBA00022723"/>
    </source>
</evidence>